<evidence type="ECO:0000256" key="6">
    <source>
        <dbReference type="ARBA" id="ARBA00022824"/>
    </source>
</evidence>
<feature type="region of interest" description="Disordered" evidence="12">
    <location>
        <begin position="952"/>
        <end position="972"/>
    </location>
</feature>
<sequence>MVMNISAANCDFLECLSPSSVEAAASDGMTYVELATFAAHTPDDDWAAEEVPNFSLRLFNSYGLPHYKLSVELSPCRSQLDPSMVDRISHLTHCRPAFLSSSAMTTMSQRTVVASTGSVSSLELKEDLFMTAVTSKNAADTASTLEVDMRCTDWTIELSIPVADLRDHTSALARPPWWVRRVRDEKLVVQLKNARVQLPKFDPSVMDAQGSVKITCSNAIGSLIGDPDVLCCDATAQKFLYASGLKDSPCSISLKWDLRNKSLRAEQNASPDGDMATSSWGSYFRMPSSSSDGPFSRKVVMHENEELTIVGSRQEMSEFGRKCLQNTDLCVEINAPLLRLQLPSKQFYEIIYNRLVNDLALWEPSSPAYRASMMSQTGFDIHVAGLSDGDPRFQLCRSTAVQKDSDDDESDDESVRTLQDKTRGPSRRTTANKFSLLLNTSSARILVGASCLEENNISGNSELAIEAGGGELFVVTGYQGDPNVVYFYVSLGTAHLWHQNLLGQSPRPYANDVAAENFARAAKGDLKAEPTPENVALCKLVEDDNVAVALRIALRPKDNAKDILAAIGIRNTTVHMHPFAEPGHFWITQLIDFFDVPDYPIAGYELPKITTELHVHAMSSTVSYDHSCVKAGSPLKLRLVVDSCDVSSRIVQQFAVMKLQCLFEEAKLYMCGKPERERHVNFNRQQPYQGLLPEDFVCLMRMGLFDLEVTVAQEMMLSDEQKASMPDRKVNDDTPMMEIKCRNDMLKIWTCADSLVMLVNAAVEIAESDLLAKPVQKSEEQQAAPARPELTPLVEHQLEQMVKSAMFHTVGSRSEVVAAASVSNPSSARSSDSTGREALLAAAIEEALHHPQERINSSTSDDDFCIVDEIPGSGIMLPSGEPRIRKFSESGIEIAEHHFMTPQQRSNPVTKLPRGYPQPLIRYLMRDFSILLHIYGGSDFASACEAKSYSVGESRQGKGQGQRVEADAQGGPNRDHSVLVEVQLTKICFLFEMFGGNAPALARHLLTLQDVEVRDRLTASQINKMLYQYASGQRPRRTCAPMIAVRLLETHNGEGKLKISMLPLRLNFDQDTLEFIQDFGADLAAGIQMPIKNKNATNVPSEPIMEVPNHLTESQPQAPSAPPAELQPSAPLLPSMEDSVSTLAGLFAEDEPATVTDNVDIFDFTPTAGSVRFVKSPSSSSGREWPQEMRSSSSSSTAIATSPSSGSISAPSPAGGETFFKHFSFSPSVTIRLDYQGKRVKTDQGAVLGLLIGLSQLHCTELHLKELHNRQGMLGLGRCVQYALNEWVVDIRRNQLPQVVGSYGPISSLVQIAQGIRDLFLMPVDEYRKVDGHVVKGIQRGAESFGVSTAAAAVEITQRMVGLVQGVAEFAFDIVTPEYPPPPARRRNALLQIVKQPNDFREGLHMAYDAVREGVVDTAEVLHLAAQEDRAQGRWPLRGLLRQATPTVLRPIVVASRATGHVLGGLRSQLRPDTHREELEKWRQQST</sequence>
<evidence type="ECO:0000256" key="2">
    <source>
        <dbReference type="ARBA" id="ARBA00004623"/>
    </source>
</evidence>
<dbReference type="GO" id="GO:0061908">
    <property type="term" value="C:phagophore"/>
    <property type="evidence" value="ECO:0007669"/>
    <property type="project" value="TreeGrafter"/>
</dbReference>
<reference evidence="14" key="1">
    <citation type="submission" date="2022-11" db="UniProtKB">
        <authorList>
            <consortium name="WormBaseParasite"/>
        </authorList>
    </citation>
    <scope>IDENTIFICATION</scope>
</reference>
<dbReference type="InterPro" id="IPR026849">
    <property type="entry name" value="ATG2"/>
</dbReference>
<dbReference type="GO" id="GO:0061709">
    <property type="term" value="P:reticulophagy"/>
    <property type="evidence" value="ECO:0007669"/>
    <property type="project" value="TreeGrafter"/>
</dbReference>
<dbReference type="Proteomes" id="UP000887566">
    <property type="component" value="Unplaced"/>
</dbReference>
<feature type="region of interest" description="Disordered" evidence="12">
    <location>
        <begin position="400"/>
        <end position="427"/>
    </location>
</feature>
<dbReference type="GO" id="GO:0005789">
    <property type="term" value="C:endoplasmic reticulum membrane"/>
    <property type="evidence" value="ECO:0007669"/>
    <property type="project" value="UniProtKB-SubCell"/>
</dbReference>
<feature type="compositionally biased region" description="Low complexity" evidence="12">
    <location>
        <begin position="1191"/>
        <end position="1213"/>
    </location>
</feature>
<keyword evidence="9" id="KW-0472">Membrane</keyword>
<dbReference type="GO" id="GO:0000422">
    <property type="term" value="P:autophagy of mitochondrion"/>
    <property type="evidence" value="ECO:0007669"/>
    <property type="project" value="TreeGrafter"/>
</dbReference>
<keyword evidence="8" id="KW-0445">Lipid transport</keyword>
<evidence type="ECO:0000256" key="12">
    <source>
        <dbReference type="SAM" id="MobiDB-lite"/>
    </source>
</evidence>
<protein>
    <recommendedName>
        <fullName evidence="4">Autophagy-related protein 2</fullName>
    </recommendedName>
</protein>
<evidence type="ECO:0000256" key="1">
    <source>
        <dbReference type="ARBA" id="ARBA00004406"/>
    </source>
</evidence>
<dbReference type="GO" id="GO:0061723">
    <property type="term" value="P:glycophagy"/>
    <property type="evidence" value="ECO:0007669"/>
    <property type="project" value="TreeGrafter"/>
</dbReference>
<dbReference type="GO" id="GO:0000045">
    <property type="term" value="P:autophagosome assembly"/>
    <property type="evidence" value="ECO:0007669"/>
    <property type="project" value="TreeGrafter"/>
</dbReference>
<evidence type="ECO:0000313" key="13">
    <source>
        <dbReference type="Proteomes" id="UP000887566"/>
    </source>
</evidence>
<dbReference type="GO" id="GO:0043495">
    <property type="term" value="F:protein-membrane adaptor activity"/>
    <property type="evidence" value="ECO:0007669"/>
    <property type="project" value="TreeGrafter"/>
</dbReference>
<organism evidence="13 14">
    <name type="scientific">Plectus sambesii</name>
    <dbReference type="NCBI Taxonomy" id="2011161"/>
    <lineage>
        <taxon>Eukaryota</taxon>
        <taxon>Metazoa</taxon>
        <taxon>Ecdysozoa</taxon>
        <taxon>Nematoda</taxon>
        <taxon>Chromadorea</taxon>
        <taxon>Plectida</taxon>
        <taxon>Plectina</taxon>
        <taxon>Plectoidea</taxon>
        <taxon>Plectidae</taxon>
        <taxon>Plectus</taxon>
    </lineage>
</organism>
<dbReference type="WBParaSite" id="PSAMB.scaffold1880size27004.g15439.t1">
    <property type="protein sequence ID" value="PSAMB.scaffold1880size27004.g15439.t1"/>
    <property type="gene ID" value="PSAMB.scaffold1880size27004.g15439"/>
</dbReference>
<dbReference type="PANTHER" id="PTHR13190">
    <property type="entry name" value="AUTOPHAGY-RELATED 2, ISOFORM A"/>
    <property type="match status" value="1"/>
</dbReference>
<feature type="region of interest" description="Disordered" evidence="12">
    <location>
        <begin position="1173"/>
        <end position="1213"/>
    </location>
</feature>
<name>A0A914VF89_9BILA</name>
<comment type="catalytic activity">
    <reaction evidence="10">
        <text>a 1,2-diacyl-sn-glycero-3-phospho-L-serine(in) = a 1,2-diacyl-sn-glycero-3-phospho-L-serine(out)</text>
        <dbReference type="Rhea" id="RHEA:38663"/>
        <dbReference type="ChEBI" id="CHEBI:57262"/>
    </reaction>
</comment>
<keyword evidence="13" id="KW-1185">Reference proteome</keyword>
<evidence type="ECO:0000256" key="4">
    <source>
        <dbReference type="ARBA" id="ARBA00018070"/>
    </source>
</evidence>
<dbReference type="PANTHER" id="PTHR13190:SF1">
    <property type="entry name" value="AUTOPHAGY-RELATED 2, ISOFORM A"/>
    <property type="match status" value="1"/>
</dbReference>
<comment type="subcellular location">
    <subcellularLocation>
        <location evidence="1">Endoplasmic reticulum membrane</location>
        <topology evidence="1">Peripheral membrane protein</topology>
    </subcellularLocation>
    <subcellularLocation>
        <location evidence="2">Preautophagosomal structure membrane</location>
        <topology evidence="2">Peripheral membrane protein</topology>
    </subcellularLocation>
</comment>
<comment type="similarity">
    <text evidence="3">Belongs to the ATG2 family.</text>
</comment>
<keyword evidence="7" id="KW-0072">Autophagy</keyword>
<evidence type="ECO:0000256" key="3">
    <source>
        <dbReference type="ARBA" id="ARBA00009714"/>
    </source>
</evidence>
<keyword evidence="6" id="KW-0256">Endoplasmic reticulum</keyword>
<dbReference type="Pfam" id="PF13329">
    <property type="entry name" value="ATG2_CAD"/>
    <property type="match status" value="1"/>
</dbReference>
<evidence type="ECO:0000256" key="11">
    <source>
        <dbReference type="ARBA" id="ARBA00024615"/>
    </source>
</evidence>
<feature type="compositionally biased region" description="Basic and acidic residues" evidence="12">
    <location>
        <begin position="413"/>
        <end position="423"/>
    </location>
</feature>
<dbReference type="GO" id="GO:0006869">
    <property type="term" value="P:lipid transport"/>
    <property type="evidence" value="ECO:0007669"/>
    <property type="project" value="UniProtKB-KW"/>
</dbReference>
<proteinExistence type="inferred from homology"/>
<evidence type="ECO:0000256" key="5">
    <source>
        <dbReference type="ARBA" id="ARBA00022448"/>
    </source>
</evidence>
<keyword evidence="5" id="KW-0813">Transport</keyword>
<accession>A0A914VF89</accession>
<comment type="catalytic activity">
    <reaction evidence="11">
        <text>a 1,2-diacyl-sn-glycero-3-phosphoethanolamine(in) = a 1,2-diacyl-sn-glycero-3-phosphoethanolamine(out)</text>
        <dbReference type="Rhea" id="RHEA:38895"/>
        <dbReference type="ChEBI" id="CHEBI:64612"/>
    </reaction>
</comment>
<feature type="compositionally biased region" description="Low complexity" evidence="12">
    <location>
        <begin position="1113"/>
        <end position="1135"/>
    </location>
</feature>
<feature type="region of interest" description="Disordered" evidence="12">
    <location>
        <begin position="1110"/>
        <end position="1135"/>
    </location>
</feature>
<evidence type="ECO:0000256" key="9">
    <source>
        <dbReference type="ARBA" id="ARBA00023136"/>
    </source>
</evidence>
<dbReference type="GO" id="GO:0034045">
    <property type="term" value="C:phagophore assembly site membrane"/>
    <property type="evidence" value="ECO:0007669"/>
    <property type="project" value="UniProtKB-SubCell"/>
</dbReference>
<evidence type="ECO:0000256" key="8">
    <source>
        <dbReference type="ARBA" id="ARBA00023055"/>
    </source>
</evidence>
<evidence type="ECO:0000256" key="10">
    <source>
        <dbReference type="ARBA" id="ARBA00024479"/>
    </source>
</evidence>
<dbReference type="GO" id="GO:0032266">
    <property type="term" value="F:phosphatidylinositol-3-phosphate binding"/>
    <property type="evidence" value="ECO:0007669"/>
    <property type="project" value="TreeGrafter"/>
</dbReference>
<evidence type="ECO:0000313" key="14">
    <source>
        <dbReference type="WBParaSite" id="PSAMB.scaffold1880size27004.g15439.t1"/>
    </source>
</evidence>
<evidence type="ECO:0000256" key="7">
    <source>
        <dbReference type="ARBA" id="ARBA00023006"/>
    </source>
</evidence>
<dbReference type="GO" id="GO:0034727">
    <property type="term" value="P:piecemeal microautophagy of the nucleus"/>
    <property type="evidence" value="ECO:0007669"/>
    <property type="project" value="TreeGrafter"/>
</dbReference>